<gene>
    <name evidence="2" type="ORF">Sjap_020110</name>
</gene>
<comment type="caution">
    <text evidence="2">The sequence shown here is derived from an EMBL/GenBank/DDBJ whole genome shotgun (WGS) entry which is preliminary data.</text>
</comment>
<feature type="region of interest" description="Disordered" evidence="1">
    <location>
        <begin position="182"/>
        <end position="205"/>
    </location>
</feature>
<keyword evidence="3" id="KW-1185">Reference proteome</keyword>
<evidence type="ECO:0000313" key="2">
    <source>
        <dbReference type="EMBL" id="KAK9102856.1"/>
    </source>
</evidence>
<dbReference type="EMBL" id="JBBNAE010000008">
    <property type="protein sequence ID" value="KAK9102856.1"/>
    <property type="molecule type" value="Genomic_DNA"/>
</dbReference>
<accession>A0AAP0HZZ7</accession>
<organism evidence="2 3">
    <name type="scientific">Stephania japonica</name>
    <dbReference type="NCBI Taxonomy" id="461633"/>
    <lineage>
        <taxon>Eukaryota</taxon>
        <taxon>Viridiplantae</taxon>
        <taxon>Streptophyta</taxon>
        <taxon>Embryophyta</taxon>
        <taxon>Tracheophyta</taxon>
        <taxon>Spermatophyta</taxon>
        <taxon>Magnoliopsida</taxon>
        <taxon>Ranunculales</taxon>
        <taxon>Menispermaceae</taxon>
        <taxon>Menispermoideae</taxon>
        <taxon>Cissampelideae</taxon>
        <taxon>Stephania</taxon>
    </lineage>
</organism>
<dbReference type="AlphaFoldDB" id="A0AAP0HZZ7"/>
<evidence type="ECO:0000313" key="3">
    <source>
        <dbReference type="Proteomes" id="UP001417504"/>
    </source>
</evidence>
<proteinExistence type="predicted"/>
<dbReference type="Proteomes" id="UP001417504">
    <property type="component" value="Unassembled WGS sequence"/>
</dbReference>
<sequence>MEFEWRELPKEGGAAAMAPLKVGPYHRTPPPPYEGDGKGVRKLCRPWQLSDSQLASVLSYPTLLAMEVPVLPRMVVLGDDGDGGVVVPLLCQYKPWAWGLLVLGLSWVVGRRNRIGSSEGGDGDVLVTIVEDSRWGCTTEPHHHRMRENGGGGTQLTPPTMTARVKNCRCFLVPLASHYGRPSATAQGTPLPAMGKGESGRSPSP</sequence>
<reference evidence="2 3" key="1">
    <citation type="submission" date="2024-01" db="EMBL/GenBank/DDBJ databases">
        <title>Genome assemblies of Stephania.</title>
        <authorList>
            <person name="Yang L."/>
        </authorList>
    </citation>
    <scope>NUCLEOTIDE SEQUENCE [LARGE SCALE GENOMIC DNA]</scope>
    <source>
        <strain evidence="2">QJT</strain>
        <tissue evidence="2">Leaf</tissue>
    </source>
</reference>
<name>A0AAP0HZZ7_9MAGN</name>
<protein>
    <submittedName>
        <fullName evidence="2">Uncharacterized protein</fullName>
    </submittedName>
</protein>
<evidence type="ECO:0000256" key="1">
    <source>
        <dbReference type="SAM" id="MobiDB-lite"/>
    </source>
</evidence>